<keyword evidence="2" id="KW-0732">Signal</keyword>
<feature type="region of interest" description="Disordered" evidence="1">
    <location>
        <begin position="633"/>
        <end position="660"/>
    </location>
</feature>
<proteinExistence type="predicted"/>
<organism evidence="3 4">
    <name type="scientific">Streptomyces synnematoformans</name>
    <dbReference type="NCBI Taxonomy" id="415721"/>
    <lineage>
        <taxon>Bacteria</taxon>
        <taxon>Bacillati</taxon>
        <taxon>Actinomycetota</taxon>
        <taxon>Actinomycetes</taxon>
        <taxon>Kitasatosporales</taxon>
        <taxon>Streptomycetaceae</taxon>
        <taxon>Streptomyces</taxon>
    </lineage>
</organism>
<comment type="caution">
    <text evidence="3">The sequence shown here is derived from an EMBL/GenBank/DDBJ whole genome shotgun (WGS) entry which is preliminary data.</text>
</comment>
<dbReference type="InterPro" id="IPR029058">
    <property type="entry name" value="AB_hydrolase_fold"/>
</dbReference>
<feature type="compositionally biased region" description="Basic and acidic residues" evidence="1">
    <location>
        <begin position="645"/>
        <end position="655"/>
    </location>
</feature>
<protein>
    <recommendedName>
        <fullName evidence="5">ATP-dependent DNA helicase RecG</fullName>
    </recommendedName>
</protein>
<evidence type="ECO:0000256" key="1">
    <source>
        <dbReference type="SAM" id="MobiDB-lite"/>
    </source>
</evidence>
<accession>A0ABN2YLP8</accession>
<dbReference type="Proteomes" id="UP001500443">
    <property type="component" value="Unassembled WGS sequence"/>
</dbReference>
<evidence type="ECO:0000256" key="2">
    <source>
        <dbReference type="SAM" id="SignalP"/>
    </source>
</evidence>
<feature type="chain" id="PRO_5045232676" description="ATP-dependent DNA helicase RecG" evidence="2">
    <location>
        <begin position="26"/>
        <end position="687"/>
    </location>
</feature>
<dbReference type="SUPFAM" id="SSF53474">
    <property type="entry name" value="alpha/beta-Hydrolases"/>
    <property type="match status" value="1"/>
</dbReference>
<feature type="signal peptide" evidence="2">
    <location>
        <begin position="1"/>
        <end position="25"/>
    </location>
</feature>
<keyword evidence="4" id="KW-1185">Reference proteome</keyword>
<evidence type="ECO:0000313" key="4">
    <source>
        <dbReference type="Proteomes" id="UP001500443"/>
    </source>
</evidence>
<evidence type="ECO:0008006" key="5">
    <source>
        <dbReference type="Google" id="ProtNLM"/>
    </source>
</evidence>
<feature type="region of interest" description="Disordered" evidence="1">
    <location>
        <begin position="32"/>
        <end position="51"/>
    </location>
</feature>
<evidence type="ECO:0000313" key="3">
    <source>
        <dbReference type="EMBL" id="GAA2129390.1"/>
    </source>
</evidence>
<reference evidence="3 4" key="1">
    <citation type="journal article" date="2019" name="Int. J. Syst. Evol. Microbiol.">
        <title>The Global Catalogue of Microorganisms (GCM) 10K type strain sequencing project: providing services to taxonomists for standard genome sequencing and annotation.</title>
        <authorList>
            <consortium name="The Broad Institute Genomics Platform"/>
            <consortium name="The Broad Institute Genome Sequencing Center for Infectious Disease"/>
            <person name="Wu L."/>
            <person name="Ma J."/>
        </authorList>
    </citation>
    <scope>NUCLEOTIDE SEQUENCE [LARGE SCALE GENOMIC DNA]</scope>
    <source>
        <strain evidence="3 4">JCM 15481</strain>
    </source>
</reference>
<name>A0ABN2YLP8_9ACTN</name>
<dbReference type="EMBL" id="BAAAPF010000123">
    <property type="protein sequence ID" value="GAA2129390.1"/>
    <property type="molecule type" value="Genomic_DNA"/>
</dbReference>
<sequence>MRARLTVLTAVAALSLGLLAPTAVAERAAPAPAAGTGADAPAGAAGGAGRTGCDPIGPAECLLPFPNDWYTERDRRTDTGRRVAFEPDAMPANTAGTRIDPAEWNRGDGFSPGSMILAHVPGIDLAETGAAPLTDIGASLDRDAPIVLLDADTGRRHPYWAELDANATDPARRALIVRPARNLEEGHRYVVALRGLKDADGRAIPAPAAFRRVNGPALRKGDPLHERRREHRQVRRDLARAGIPARGLHLAWDFTVASERSLSERMLHLRDDSFAALGSGVPEHLVYEVTDHPAGAPVARTVRGVYNVPSYLDAPGGPPGSGFHRTGAGKDALPARLPGNQQVVPFQCEIPRAALGGPGGRGEAARPVLYGHGLLGNETQVGSRTQRELAARGNFVMCATKWQGMSDEDIPFVASTLQDLGRFPAVADRLQQGVLNTLWLGRLMRHADGLAAHGAFRGAGGAPAVDVRARLGYVGHSQGGIMGGMYTAVAQDSTRSVLGVPAMNYSTLLNRSVDFAPFQQILDRAYPDRLRQQLGFALMQMLWDRGEANGYAHHMTADPLPRTPRHRVLMHVAYGDHQVSPTAAEVQARTVGARIHTPAVAEGRNPDVEPYWGIRQLRYPYAGSGMVVWDSGSPYQPLTNTPPTEGRDPHGDPRDSPAAQRQMAEFLNSGRIVDVCGRTPCTAEPAG</sequence>
<dbReference type="RefSeq" id="WP_344291115.1">
    <property type="nucleotide sequence ID" value="NZ_BAAAPF010000123.1"/>
</dbReference>
<feature type="compositionally biased region" description="Polar residues" evidence="1">
    <location>
        <begin position="633"/>
        <end position="643"/>
    </location>
</feature>
<gene>
    <name evidence="3" type="ORF">GCM10009802_37190</name>
</gene>
<feature type="compositionally biased region" description="Low complexity" evidence="1">
    <location>
        <begin position="32"/>
        <end position="43"/>
    </location>
</feature>
<dbReference type="Gene3D" id="3.40.50.1820">
    <property type="entry name" value="alpha/beta hydrolase"/>
    <property type="match status" value="1"/>
</dbReference>